<evidence type="ECO:0000313" key="3">
    <source>
        <dbReference type="EMBL" id="CAB4160343.1"/>
    </source>
</evidence>
<evidence type="ECO:0000313" key="6">
    <source>
        <dbReference type="EMBL" id="CAB4178321.1"/>
    </source>
</evidence>
<dbReference type="EMBL" id="LR797305">
    <property type="protein sequence ID" value="CAB4200760.1"/>
    <property type="molecule type" value="Genomic_DNA"/>
</dbReference>
<proteinExistence type="predicted"/>
<dbReference type="EMBL" id="LR796878">
    <property type="protein sequence ID" value="CAB4172342.1"/>
    <property type="molecule type" value="Genomic_DNA"/>
</dbReference>
<evidence type="ECO:0000313" key="8">
    <source>
        <dbReference type="EMBL" id="CAB4200760.1"/>
    </source>
</evidence>
<dbReference type="EMBL" id="LR798341">
    <property type="protein sequence ID" value="CAB5225211.1"/>
    <property type="molecule type" value="Genomic_DNA"/>
</dbReference>
<dbReference type="EMBL" id="LR796762">
    <property type="protein sequence ID" value="CAB4164743.1"/>
    <property type="molecule type" value="Genomic_DNA"/>
</dbReference>
<evidence type="ECO:0000313" key="11">
    <source>
        <dbReference type="EMBL" id="CAB5225211.1"/>
    </source>
</evidence>
<dbReference type="EMBL" id="LR796961">
    <property type="protein sequence ID" value="CAB4178321.1"/>
    <property type="molecule type" value="Genomic_DNA"/>
</dbReference>
<sequence length="85" mass="9601">MTQKTIRIYPVVIREARYGGIYEGGKWIAFAECDEFTEAMLNYFDGDDCDAVDLFTDEYKQTVGIGESPNHAYADLCSKNGIETE</sequence>
<name>A0A6J5Q9W7_9CAUD</name>
<reference evidence="6" key="1">
    <citation type="submission" date="2020-05" db="EMBL/GenBank/DDBJ databases">
        <authorList>
            <person name="Chiriac C."/>
            <person name="Salcher M."/>
            <person name="Ghai R."/>
            <person name="Kavagutti S V."/>
        </authorList>
    </citation>
    <scope>NUCLEOTIDE SEQUENCE</scope>
</reference>
<dbReference type="EMBL" id="LR796698">
    <property type="protein sequence ID" value="CAB4160343.1"/>
    <property type="molecule type" value="Genomic_DNA"/>
</dbReference>
<evidence type="ECO:0000313" key="5">
    <source>
        <dbReference type="EMBL" id="CAB4172342.1"/>
    </source>
</evidence>
<evidence type="ECO:0000313" key="10">
    <source>
        <dbReference type="EMBL" id="CAB4217980.1"/>
    </source>
</evidence>
<evidence type="ECO:0000313" key="1">
    <source>
        <dbReference type="EMBL" id="CAB4145030.1"/>
    </source>
</evidence>
<evidence type="ECO:0000313" key="7">
    <source>
        <dbReference type="EMBL" id="CAB4191748.1"/>
    </source>
</evidence>
<dbReference type="EMBL" id="LR797452">
    <property type="protein sequence ID" value="CAB4217980.1"/>
    <property type="molecule type" value="Genomic_DNA"/>
</dbReference>
<evidence type="ECO:0000313" key="9">
    <source>
        <dbReference type="EMBL" id="CAB4213202.1"/>
    </source>
</evidence>
<evidence type="ECO:0000313" key="4">
    <source>
        <dbReference type="EMBL" id="CAB4164743.1"/>
    </source>
</evidence>
<dbReference type="EMBL" id="LR797395">
    <property type="protein sequence ID" value="CAB4213202.1"/>
    <property type="molecule type" value="Genomic_DNA"/>
</dbReference>
<dbReference type="EMBL" id="LR797177">
    <property type="protein sequence ID" value="CAB4191748.1"/>
    <property type="molecule type" value="Genomic_DNA"/>
</dbReference>
<gene>
    <name evidence="6" type="ORF">UFOVP1002_72</name>
    <name evidence="7" type="ORF">UFOVP1217_123</name>
    <name evidence="8" type="ORF">UFOVP1343_107</name>
    <name evidence="9" type="ORF">UFOVP1438_156</name>
    <name evidence="12" type="ORF">UFOVP1541_29</name>
    <name evidence="10" type="ORF">UFOVP1592_152</name>
    <name evidence="1" type="ORF">UFOVP465_13</name>
    <name evidence="2" type="ORF">UFOVP666_59</name>
    <name evidence="3" type="ORF">UFOVP727_136</name>
    <name evidence="11" type="ORF">UFOVP741_139</name>
    <name evidence="4" type="ORF">UFOVP819_87</name>
    <name evidence="5" type="ORF">UFOVP926_185</name>
</gene>
<dbReference type="EMBL" id="LR798395">
    <property type="protein sequence ID" value="CAB5228760.1"/>
    <property type="molecule type" value="Genomic_DNA"/>
</dbReference>
<protein>
    <submittedName>
        <fullName evidence="6">Uncharacterized protein</fullName>
    </submittedName>
</protein>
<evidence type="ECO:0000313" key="2">
    <source>
        <dbReference type="EMBL" id="CAB4156381.1"/>
    </source>
</evidence>
<organism evidence="6">
    <name type="scientific">uncultured Caudovirales phage</name>
    <dbReference type="NCBI Taxonomy" id="2100421"/>
    <lineage>
        <taxon>Viruses</taxon>
        <taxon>Duplodnaviria</taxon>
        <taxon>Heunggongvirae</taxon>
        <taxon>Uroviricota</taxon>
        <taxon>Caudoviricetes</taxon>
        <taxon>Peduoviridae</taxon>
        <taxon>Maltschvirus</taxon>
        <taxon>Maltschvirus maltsch</taxon>
    </lineage>
</organism>
<dbReference type="EMBL" id="LR796644">
    <property type="protein sequence ID" value="CAB4156381.1"/>
    <property type="molecule type" value="Genomic_DNA"/>
</dbReference>
<evidence type="ECO:0000313" key="12">
    <source>
        <dbReference type="EMBL" id="CAB5228760.1"/>
    </source>
</evidence>
<accession>A0A6J5Q9W7</accession>
<dbReference type="EMBL" id="LR796443">
    <property type="protein sequence ID" value="CAB4145030.1"/>
    <property type="molecule type" value="Genomic_DNA"/>
</dbReference>